<dbReference type="NCBIfam" id="TIGR02532">
    <property type="entry name" value="IV_pilin_GFxxxE"/>
    <property type="match status" value="1"/>
</dbReference>
<dbReference type="Proteomes" id="UP000236173">
    <property type="component" value="Unassembled WGS sequence"/>
</dbReference>
<evidence type="ECO:0000313" key="2">
    <source>
        <dbReference type="EMBL" id="GBD00058.1"/>
    </source>
</evidence>
<proteinExistence type="predicted"/>
<evidence type="ECO:0000313" key="3">
    <source>
        <dbReference type="Proteomes" id="UP000236173"/>
    </source>
</evidence>
<name>A0A2H5XFY1_9BACT</name>
<evidence type="ECO:0000256" key="1">
    <source>
        <dbReference type="SAM" id="Phobius"/>
    </source>
</evidence>
<dbReference type="Gene3D" id="3.30.700.10">
    <property type="entry name" value="Glycoprotein, Type 4 Pilin"/>
    <property type="match status" value="1"/>
</dbReference>
<reference evidence="3" key="1">
    <citation type="submission" date="2017-09" db="EMBL/GenBank/DDBJ databases">
        <title>Metaegenomics of thermophilic ammonia-oxidizing enrichment culture.</title>
        <authorList>
            <person name="Kato S."/>
            <person name="Suzuki K."/>
        </authorList>
    </citation>
    <scope>NUCLEOTIDE SEQUENCE [LARGE SCALE GENOMIC DNA]</scope>
</reference>
<dbReference type="PANTHER" id="PTHR30093">
    <property type="entry name" value="GENERAL SECRETION PATHWAY PROTEIN G"/>
    <property type="match status" value="1"/>
</dbReference>
<dbReference type="InterPro" id="IPR045584">
    <property type="entry name" value="Pilin-like"/>
</dbReference>
<gene>
    <name evidence="2" type="ORF">HRbin17_02592</name>
</gene>
<keyword evidence="1" id="KW-0472">Membrane</keyword>
<evidence type="ECO:0008006" key="4">
    <source>
        <dbReference type="Google" id="ProtNLM"/>
    </source>
</evidence>
<keyword evidence="1" id="KW-1133">Transmembrane helix</keyword>
<dbReference type="EMBL" id="BEHT01000049">
    <property type="protein sequence ID" value="GBD00058.1"/>
    <property type="molecule type" value="Genomic_DNA"/>
</dbReference>
<organism evidence="2 3">
    <name type="scientific">Candidatus Fervidibacter japonicus</name>
    <dbReference type="NCBI Taxonomy" id="2035412"/>
    <lineage>
        <taxon>Bacteria</taxon>
        <taxon>Candidatus Fervidibacterota</taxon>
        <taxon>Candidatus Fervidibacter</taxon>
    </lineage>
</organism>
<keyword evidence="1" id="KW-0812">Transmembrane</keyword>
<feature type="transmembrane region" description="Helical" evidence="1">
    <location>
        <begin position="7"/>
        <end position="29"/>
    </location>
</feature>
<dbReference type="SUPFAM" id="SSF54523">
    <property type="entry name" value="Pili subunits"/>
    <property type="match status" value="1"/>
</dbReference>
<dbReference type="AlphaFoldDB" id="A0A2H5XFY1"/>
<dbReference type="InterPro" id="IPR012902">
    <property type="entry name" value="N_methyl_site"/>
</dbReference>
<sequence>MRRKAFTLIELLVVIAIIAILAAILFPVFSQAREKARQATCLSYKKNIGTAWAMYAQDYDERLPLFIVLNVPGGPWGTHVVLQPYTRNRQIFSCPTAGKGRFLAYSVNTACPAGYAQMASVFGNIQSNQFPPNGGLGRCYWQLGSPGDYWVAGLSEIPEPAETIALWCVPTSTYCGDIPVDSDTHVCTIACGWWMLCGVDEPPTLAGPFGSPDFKFGRINNTHLEGSIYVFADSHAKWYRPLQTVKPKNLWTRLK</sequence>
<dbReference type="Pfam" id="PF07963">
    <property type="entry name" value="N_methyl"/>
    <property type="match status" value="1"/>
</dbReference>
<comment type="caution">
    <text evidence="2">The sequence shown here is derived from an EMBL/GenBank/DDBJ whole genome shotgun (WGS) entry which is preliminary data.</text>
</comment>
<protein>
    <recommendedName>
        <fullName evidence="4">Type II secretion system protein G</fullName>
    </recommendedName>
</protein>
<accession>A0A2H5XFY1</accession>